<organism evidence="1 2">
    <name type="scientific">Hymenobacter arizonensis</name>
    <name type="common">Siccationidurans arizonensis</name>
    <dbReference type="NCBI Taxonomy" id="1227077"/>
    <lineage>
        <taxon>Bacteria</taxon>
        <taxon>Pseudomonadati</taxon>
        <taxon>Bacteroidota</taxon>
        <taxon>Cytophagia</taxon>
        <taxon>Cytophagales</taxon>
        <taxon>Hymenobacteraceae</taxon>
        <taxon>Hymenobacter</taxon>
    </lineage>
</organism>
<dbReference type="Proteomes" id="UP000199029">
    <property type="component" value="Unassembled WGS sequence"/>
</dbReference>
<dbReference type="AlphaFoldDB" id="A0A1I6ASZ7"/>
<proteinExistence type="predicted"/>
<accession>A0A1I6ASZ7</accession>
<evidence type="ECO:0000313" key="2">
    <source>
        <dbReference type="Proteomes" id="UP000199029"/>
    </source>
</evidence>
<keyword evidence="2" id="KW-1185">Reference proteome</keyword>
<reference evidence="2" key="1">
    <citation type="submission" date="2016-10" db="EMBL/GenBank/DDBJ databases">
        <authorList>
            <person name="Varghese N."/>
            <person name="Submissions S."/>
        </authorList>
    </citation>
    <scope>NUCLEOTIDE SEQUENCE [LARGE SCALE GENOMIC DNA]</scope>
    <source>
        <strain evidence="2">OR362-8,ATCC BAA-1266,JCM 13504</strain>
    </source>
</reference>
<evidence type="ECO:0000313" key="1">
    <source>
        <dbReference type="EMBL" id="SFQ71782.1"/>
    </source>
</evidence>
<dbReference type="EMBL" id="FOXS01000006">
    <property type="protein sequence ID" value="SFQ71782.1"/>
    <property type="molecule type" value="Genomic_DNA"/>
</dbReference>
<name>A0A1I6ASZ7_HYMAR</name>
<protein>
    <submittedName>
        <fullName evidence="1">Uncharacterized protein</fullName>
    </submittedName>
</protein>
<dbReference type="STRING" id="1227077.SAMN04515668_3864"/>
<dbReference type="RefSeq" id="WP_143080289.1">
    <property type="nucleotide sequence ID" value="NZ_FOXS01000006.1"/>
</dbReference>
<sequence length="110" mass="12638">MNPTAEQHILADAILRHRPYPLATALRRALFAWGESVPDEEEELLWDYADSILIDMVWQGYRYVSRDEVPLLCIGPLEVFADEATGTLLTRCAVWYGADAWQEWTRQGGR</sequence>
<gene>
    <name evidence="1" type="ORF">SAMN04515668_3864</name>
</gene>